<accession>A0A228IJ55</accession>
<reference evidence="2 3" key="2">
    <citation type="submission" date="2017-08" db="EMBL/GenBank/DDBJ databases">
        <title>WGS of novel Burkholderia cepaca complex species.</title>
        <authorList>
            <person name="Lipuma J."/>
            <person name="Spilker T."/>
        </authorList>
    </citation>
    <scope>NUCLEOTIDE SEQUENCE [LARGE SCALE GENOMIC DNA]</scope>
    <source>
        <strain evidence="2 3">AU17325</strain>
    </source>
</reference>
<feature type="transmembrane region" description="Helical" evidence="1">
    <location>
        <begin position="7"/>
        <end position="26"/>
    </location>
</feature>
<organism evidence="2 3">
    <name type="scientific">Burkholderia aenigmatica</name>
    <dbReference type="NCBI Taxonomy" id="2015348"/>
    <lineage>
        <taxon>Bacteria</taxon>
        <taxon>Pseudomonadati</taxon>
        <taxon>Pseudomonadota</taxon>
        <taxon>Betaproteobacteria</taxon>
        <taxon>Burkholderiales</taxon>
        <taxon>Burkholderiaceae</taxon>
        <taxon>Burkholderia</taxon>
        <taxon>Burkholderia cepacia complex</taxon>
    </lineage>
</organism>
<proteinExistence type="predicted"/>
<name>A0A228IJ55_9BURK</name>
<keyword evidence="1" id="KW-0472">Membrane</keyword>
<keyword evidence="1" id="KW-1133">Transmembrane helix</keyword>
<comment type="caution">
    <text evidence="2">The sequence shown here is derived from an EMBL/GenBank/DDBJ whole genome shotgun (WGS) entry which is preliminary data.</text>
</comment>
<dbReference type="Proteomes" id="UP000214600">
    <property type="component" value="Unassembled WGS sequence"/>
</dbReference>
<evidence type="ECO:0000313" key="2">
    <source>
        <dbReference type="EMBL" id="OXI42478.1"/>
    </source>
</evidence>
<protein>
    <submittedName>
        <fullName evidence="2">Uncharacterized protein</fullName>
    </submittedName>
</protein>
<dbReference type="OrthoDB" id="6949273at2"/>
<gene>
    <name evidence="2" type="ORF">CFB84_25040</name>
</gene>
<evidence type="ECO:0000313" key="3">
    <source>
        <dbReference type="Proteomes" id="UP000214600"/>
    </source>
</evidence>
<keyword evidence="1" id="KW-0812">Transmembrane</keyword>
<dbReference type="AlphaFoldDB" id="A0A228IJ55"/>
<dbReference type="EMBL" id="NKFA01000008">
    <property type="protein sequence ID" value="OXI42478.1"/>
    <property type="molecule type" value="Genomic_DNA"/>
</dbReference>
<sequence>MNSIAIAAWVAGLLGFALLVTGVVLISLPIGLIVAGVLLLLWALLADMAAARAQRVGPPKE</sequence>
<dbReference type="RefSeq" id="WP_089452421.1">
    <property type="nucleotide sequence ID" value="NZ_NKFA01000008.1"/>
</dbReference>
<evidence type="ECO:0000256" key="1">
    <source>
        <dbReference type="SAM" id="Phobius"/>
    </source>
</evidence>
<reference evidence="3" key="1">
    <citation type="submission" date="2017-06" db="EMBL/GenBank/DDBJ databases">
        <authorList>
            <person name="LiPuma J."/>
            <person name="Spilker T."/>
        </authorList>
    </citation>
    <scope>NUCLEOTIDE SEQUENCE [LARGE SCALE GENOMIC DNA]</scope>
    <source>
        <strain evidence="3">AU17325</strain>
    </source>
</reference>
<feature type="transmembrane region" description="Helical" evidence="1">
    <location>
        <begin position="32"/>
        <end position="51"/>
    </location>
</feature>